<comment type="caution">
    <text evidence="12">The sequence shown here is derived from an EMBL/GenBank/DDBJ whole genome shotgun (WGS) entry which is preliminary data.</text>
</comment>
<dbReference type="UniPathway" id="UPA00214"/>
<dbReference type="NCBIfam" id="TIGR01179">
    <property type="entry name" value="galE"/>
    <property type="match status" value="1"/>
</dbReference>
<dbReference type="NCBIfam" id="NF007956">
    <property type="entry name" value="PRK10675.1"/>
    <property type="match status" value="1"/>
</dbReference>
<accession>A0A4Y8UIC6</accession>
<evidence type="ECO:0000256" key="10">
    <source>
        <dbReference type="RuleBase" id="RU366046"/>
    </source>
</evidence>
<dbReference type="Gene3D" id="3.90.25.10">
    <property type="entry name" value="UDP-galactose 4-epimerase, domain 1"/>
    <property type="match status" value="1"/>
</dbReference>
<evidence type="ECO:0000313" key="12">
    <source>
        <dbReference type="EMBL" id="TFH68616.1"/>
    </source>
</evidence>
<evidence type="ECO:0000259" key="11">
    <source>
        <dbReference type="Pfam" id="PF01370"/>
    </source>
</evidence>
<evidence type="ECO:0000256" key="1">
    <source>
        <dbReference type="ARBA" id="ARBA00000083"/>
    </source>
</evidence>
<evidence type="ECO:0000256" key="3">
    <source>
        <dbReference type="ARBA" id="ARBA00004947"/>
    </source>
</evidence>
<dbReference type="Proteomes" id="UP000298133">
    <property type="component" value="Unassembled WGS sequence"/>
</dbReference>
<dbReference type="GO" id="GO:0003978">
    <property type="term" value="F:UDP-glucose 4-epimerase activity"/>
    <property type="evidence" value="ECO:0007669"/>
    <property type="project" value="UniProtKB-UniRule"/>
</dbReference>
<dbReference type="OrthoDB" id="9803010at2"/>
<dbReference type="Pfam" id="PF01370">
    <property type="entry name" value="Epimerase"/>
    <property type="match status" value="1"/>
</dbReference>
<dbReference type="PANTHER" id="PTHR43725:SF47">
    <property type="entry name" value="UDP-GLUCOSE 4-EPIMERASE"/>
    <property type="match status" value="1"/>
</dbReference>
<organism evidence="12 13">
    <name type="scientific">Gammaproteobacteria bacterium LSUCC0057</name>
    <dbReference type="NCBI Taxonomy" id="2559237"/>
    <lineage>
        <taxon>Bacteria</taxon>
        <taxon>Pseudomonadati</taxon>
        <taxon>Pseudomonadota</taxon>
        <taxon>Gammaproteobacteria</taxon>
        <taxon>Cellvibrionales</taxon>
        <taxon>Porticoccaceae</taxon>
        <taxon>SAR92 clade</taxon>
    </lineage>
</organism>
<feature type="domain" description="NAD-dependent epimerase/dehydratase" evidence="11">
    <location>
        <begin position="4"/>
        <end position="269"/>
    </location>
</feature>
<dbReference type="SUPFAM" id="SSF51735">
    <property type="entry name" value="NAD(P)-binding Rossmann-fold domains"/>
    <property type="match status" value="1"/>
</dbReference>
<evidence type="ECO:0000313" key="13">
    <source>
        <dbReference type="Proteomes" id="UP000298133"/>
    </source>
</evidence>
<comment type="catalytic activity">
    <reaction evidence="1 10">
        <text>UDP-alpha-D-glucose = UDP-alpha-D-galactose</text>
        <dbReference type="Rhea" id="RHEA:22168"/>
        <dbReference type="ChEBI" id="CHEBI:58885"/>
        <dbReference type="ChEBI" id="CHEBI:66914"/>
        <dbReference type="EC" id="5.1.3.2"/>
    </reaction>
</comment>
<dbReference type="GO" id="GO:0005829">
    <property type="term" value="C:cytosol"/>
    <property type="evidence" value="ECO:0007669"/>
    <property type="project" value="TreeGrafter"/>
</dbReference>
<dbReference type="InterPro" id="IPR001509">
    <property type="entry name" value="Epimerase_deHydtase"/>
</dbReference>
<comment type="pathway">
    <text evidence="3 10">Carbohydrate metabolism; galactose metabolism.</text>
</comment>
<evidence type="ECO:0000256" key="7">
    <source>
        <dbReference type="ARBA" id="ARBA00023027"/>
    </source>
</evidence>
<keyword evidence="13" id="KW-1185">Reference proteome</keyword>
<keyword evidence="8" id="KW-0299">Galactose metabolism</keyword>
<name>A0A4Y8UIC6_9GAMM</name>
<comment type="similarity">
    <text evidence="4 10">Belongs to the NAD(P)-dependent epimerase/dehydratase family.</text>
</comment>
<dbReference type="CDD" id="cd05247">
    <property type="entry name" value="UDP_G4E_1_SDR_e"/>
    <property type="match status" value="1"/>
</dbReference>
<evidence type="ECO:0000256" key="8">
    <source>
        <dbReference type="ARBA" id="ARBA00023144"/>
    </source>
</evidence>
<protein>
    <recommendedName>
        <fullName evidence="6 10">UDP-glucose 4-epimerase</fullName>
        <ecNumber evidence="5 10">5.1.3.2</ecNumber>
    </recommendedName>
</protein>
<keyword evidence="9 10" id="KW-0413">Isomerase</keyword>
<dbReference type="AlphaFoldDB" id="A0A4Y8UIC6"/>
<proteinExistence type="inferred from homology"/>
<sequence>MKSILVTGGAGFIGSHIVTKLLESNYHVVVLDNFTNSSPSTLNKIIEILNAGGKFDVYLDVCEGDVNDINQLSNLFAKFTFECVIHLAGLKSVSESSNQPLNYYHNNVSATATLLQSMRNAGVFKFIFSSSATIYGETDVMPLSEDSTLGVIKNPYGKTKLIVEDMLSDLSSSDSRWSIAVLRYFNPVGAHKSGKIGENPINTPNNLFPYIMQVATGQQSILSVYGNDYPTHDGSGMRDYIHVLDLVDGHLATLSWLKESRGLAVWNLGTGTPYSVFEVISAFEKVINRKIPFKICGRRKGDVSECWANPKKARSELLWVAKRDLTEMVEDAWHWQTQETY</sequence>
<comment type="cofactor">
    <cofactor evidence="2 10">
        <name>NAD(+)</name>
        <dbReference type="ChEBI" id="CHEBI:57540"/>
    </cofactor>
</comment>
<evidence type="ECO:0000256" key="6">
    <source>
        <dbReference type="ARBA" id="ARBA00018569"/>
    </source>
</evidence>
<dbReference type="EC" id="5.1.3.2" evidence="5 10"/>
<dbReference type="GO" id="GO:0006012">
    <property type="term" value="P:galactose metabolic process"/>
    <property type="evidence" value="ECO:0007669"/>
    <property type="project" value="UniProtKB-UniPathway"/>
</dbReference>
<dbReference type="EMBL" id="SPIA01000001">
    <property type="protein sequence ID" value="TFH68616.1"/>
    <property type="molecule type" value="Genomic_DNA"/>
</dbReference>
<keyword evidence="10" id="KW-0119">Carbohydrate metabolism</keyword>
<evidence type="ECO:0000256" key="5">
    <source>
        <dbReference type="ARBA" id="ARBA00013189"/>
    </source>
</evidence>
<comment type="subunit">
    <text evidence="10">Homodimer.</text>
</comment>
<evidence type="ECO:0000256" key="4">
    <source>
        <dbReference type="ARBA" id="ARBA00007637"/>
    </source>
</evidence>
<evidence type="ECO:0000256" key="2">
    <source>
        <dbReference type="ARBA" id="ARBA00001911"/>
    </source>
</evidence>
<dbReference type="PANTHER" id="PTHR43725">
    <property type="entry name" value="UDP-GLUCOSE 4-EPIMERASE"/>
    <property type="match status" value="1"/>
</dbReference>
<dbReference type="Gene3D" id="3.40.50.720">
    <property type="entry name" value="NAD(P)-binding Rossmann-like Domain"/>
    <property type="match status" value="1"/>
</dbReference>
<dbReference type="InterPro" id="IPR005886">
    <property type="entry name" value="UDP_G4E"/>
</dbReference>
<gene>
    <name evidence="12" type="primary">galE</name>
    <name evidence="12" type="ORF">E3W66_01245</name>
</gene>
<dbReference type="InterPro" id="IPR036291">
    <property type="entry name" value="NAD(P)-bd_dom_sf"/>
</dbReference>
<reference evidence="12 13" key="1">
    <citation type="submission" date="2019-03" db="EMBL/GenBank/DDBJ databases">
        <title>Draft genome of Gammaproteobacteria bacterium LSUCC0057, a member of the SAR92 clade.</title>
        <authorList>
            <person name="Lanclos V.C."/>
            <person name="Doiron C."/>
            <person name="Henson M.W."/>
            <person name="Thrash J.C."/>
        </authorList>
    </citation>
    <scope>NUCLEOTIDE SEQUENCE [LARGE SCALE GENOMIC DNA]</scope>
    <source>
        <strain evidence="12 13">LSUCC0057</strain>
    </source>
</reference>
<evidence type="ECO:0000256" key="9">
    <source>
        <dbReference type="ARBA" id="ARBA00023235"/>
    </source>
</evidence>
<keyword evidence="7 10" id="KW-0520">NAD</keyword>